<evidence type="ECO:0000313" key="4">
    <source>
        <dbReference type="EMBL" id="NEW48399.1"/>
    </source>
</evidence>
<dbReference type="GO" id="GO:0052636">
    <property type="term" value="F:arabinosyltransferase activity"/>
    <property type="evidence" value="ECO:0007669"/>
    <property type="project" value="InterPro"/>
</dbReference>
<dbReference type="EMBL" id="JAAGUZ010000269">
    <property type="protein sequence ID" value="NEW48399.1"/>
    <property type="molecule type" value="Genomic_DNA"/>
</dbReference>
<dbReference type="Proteomes" id="UP000468928">
    <property type="component" value="Unassembled WGS sequence"/>
</dbReference>
<keyword evidence="1" id="KW-0812">Transmembrane</keyword>
<feature type="non-terminal residue" evidence="4">
    <location>
        <position position="1"/>
    </location>
</feature>
<evidence type="ECO:0000256" key="1">
    <source>
        <dbReference type="SAM" id="Phobius"/>
    </source>
</evidence>
<feature type="domain" description="Arabinofuranosyltransferase central" evidence="3">
    <location>
        <begin position="2"/>
        <end position="77"/>
    </location>
</feature>
<evidence type="ECO:0000313" key="5">
    <source>
        <dbReference type="Proteomes" id="UP000468928"/>
    </source>
</evidence>
<dbReference type="AlphaFoldDB" id="A0A6P1DFW3"/>
<feature type="transmembrane region" description="Helical" evidence="1">
    <location>
        <begin position="40"/>
        <end position="60"/>
    </location>
</feature>
<dbReference type="GO" id="GO:0071766">
    <property type="term" value="P:Actinobacterium-type cell wall biogenesis"/>
    <property type="evidence" value="ECO:0007669"/>
    <property type="project" value="InterPro"/>
</dbReference>
<reference evidence="4 5" key="1">
    <citation type="submission" date="2020-01" db="EMBL/GenBank/DDBJ databases">
        <title>Genetics and antimicrobial susceptibilities of Nocardia species isolated from the soil; a comparison with species isolated from humans.</title>
        <authorList>
            <person name="Carrasco G."/>
            <person name="Monzon S."/>
            <person name="Sansegundo M."/>
            <person name="Garcia E."/>
            <person name="Garrido N."/>
            <person name="Medina M.J."/>
            <person name="Villalon P."/>
            <person name="Ramirez-Arocha A.C."/>
            <person name="Jimenez P."/>
            <person name="Cuesta I."/>
            <person name="Valdezate S."/>
        </authorList>
    </citation>
    <scope>NUCLEOTIDE SEQUENCE [LARGE SCALE GENOMIC DNA]</scope>
    <source>
        <strain evidence="4 5">CNM20110639</strain>
    </source>
</reference>
<evidence type="ECO:0000259" key="3">
    <source>
        <dbReference type="Pfam" id="PF04602"/>
    </source>
</evidence>
<keyword evidence="2" id="KW-0732">Signal</keyword>
<protein>
    <recommendedName>
        <fullName evidence="3">Arabinofuranosyltransferase central domain-containing protein</fullName>
    </recommendedName>
</protein>
<feature type="non-terminal residue" evidence="4">
    <location>
        <position position="77"/>
    </location>
</feature>
<organism evidence="4 5">
    <name type="scientific">Nocardia cyriacigeorgica</name>
    <dbReference type="NCBI Taxonomy" id="135487"/>
    <lineage>
        <taxon>Bacteria</taxon>
        <taxon>Bacillati</taxon>
        <taxon>Actinomycetota</taxon>
        <taxon>Actinomycetes</taxon>
        <taxon>Mycobacteriales</taxon>
        <taxon>Nocardiaceae</taxon>
        <taxon>Nocardia</taxon>
    </lineage>
</organism>
<keyword evidence="1" id="KW-0472">Membrane</keyword>
<accession>A0A6P1DFW3</accession>
<keyword evidence="1" id="KW-1133">Transmembrane helix</keyword>
<proteinExistence type="predicted"/>
<feature type="signal peptide" evidence="2">
    <location>
        <begin position="1"/>
        <end position="19"/>
    </location>
</feature>
<gene>
    <name evidence="4" type="ORF">GV789_28995</name>
</gene>
<sequence length="77" mass="8321">AIKMIAMIAAVLCTLIALAALARLDTSDGRGHRRFLPSHWWRFTLADGAVLGTLALWHVIGANTSDDGYILNMARAS</sequence>
<dbReference type="Pfam" id="PF04602">
    <property type="entry name" value="Arabinose_trans"/>
    <property type="match status" value="1"/>
</dbReference>
<name>A0A6P1DFW3_9NOCA</name>
<dbReference type="RefSeq" id="WP_163830468.1">
    <property type="nucleotide sequence ID" value="NZ_JAAGUZ010000269.1"/>
</dbReference>
<comment type="caution">
    <text evidence="4">The sequence shown here is derived from an EMBL/GenBank/DDBJ whole genome shotgun (WGS) entry which is preliminary data.</text>
</comment>
<dbReference type="InterPro" id="IPR007680">
    <property type="entry name" value="Arabino_trans_central"/>
</dbReference>
<evidence type="ECO:0000256" key="2">
    <source>
        <dbReference type="SAM" id="SignalP"/>
    </source>
</evidence>
<feature type="chain" id="PRO_5026870580" description="Arabinofuranosyltransferase central domain-containing protein" evidence="2">
    <location>
        <begin position="20"/>
        <end position="77"/>
    </location>
</feature>